<evidence type="ECO:0000256" key="1">
    <source>
        <dbReference type="ARBA" id="ARBA00023015"/>
    </source>
</evidence>
<keyword evidence="2" id="KW-0238">DNA-binding</keyword>
<evidence type="ECO:0000256" key="3">
    <source>
        <dbReference type="ARBA" id="ARBA00023163"/>
    </source>
</evidence>
<dbReference type="PRINTS" id="PR00598">
    <property type="entry name" value="HTHMARR"/>
</dbReference>
<dbReference type="InterPro" id="IPR036388">
    <property type="entry name" value="WH-like_DNA-bd_sf"/>
</dbReference>
<dbReference type="InterPro" id="IPR000835">
    <property type="entry name" value="HTH_MarR-typ"/>
</dbReference>
<proteinExistence type="predicted"/>
<reference evidence="6" key="1">
    <citation type="journal article" date="2019" name="Int. J. Syst. Evol. Microbiol.">
        <title>The Global Catalogue of Microorganisms (GCM) 10K type strain sequencing project: providing services to taxonomists for standard genome sequencing and annotation.</title>
        <authorList>
            <consortium name="The Broad Institute Genomics Platform"/>
            <consortium name="The Broad Institute Genome Sequencing Center for Infectious Disease"/>
            <person name="Wu L."/>
            <person name="Ma J."/>
        </authorList>
    </citation>
    <scope>NUCLEOTIDE SEQUENCE [LARGE SCALE GENOMIC DNA]</scope>
    <source>
        <strain evidence="6">JCM 17440</strain>
    </source>
</reference>
<dbReference type="PROSITE" id="PS50995">
    <property type="entry name" value="HTH_MARR_2"/>
    <property type="match status" value="1"/>
</dbReference>
<protein>
    <submittedName>
        <fullName evidence="5">MarR family transcriptional regulator</fullName>
    </submittedName>
</protein>
<dbReference type="EMBL" id="BAABAS010000001">
    <property type="protein sequence ID" value="GAA4223332.1"/>
    <property type="molecule type" value="Genomic_DNA"/>
</dbReference>
<keyword evidence="3" id="KW-0804">Transcription</keyword>
<comment type="caution">
    <text evidence="5">The sequence shown here is derived from an EMBL/GenBank/DDBJ whole genome shotgun (WGS) entry which is preliminary data.</text>
</comment>
<feature type="domain" description="HTH marR-type" evidence="4">
    <location>
        <begin position="23"/>
        <end position="142"/>
    </location>
</feature>
<dbReference type="SMART" id="SM00347">
    <property type="entry name" value="HTH_MARR"/>
    <property type="match status" value="1"/>
</dbReference>
<organism evidence="5 6">
    <name type="scientific">Actinomadura meridiana</name>
    <dbReference type="NCBI Taxonomy" id="559626"/>
    <lineage>
        <taxon>Bacteria</taxon>
        <taxon>Bacillati</taxon>
        <taxon>Actinomycetota</taxon>
        <taxon>Actinomycetes</taxon>
        <taxon>Streptosporangiales</taxon>
        <taxon>Thermomonosporaceae</taxon>
        <taxon>Actinomadura</taxon>
    </lineage>
</organism>
<dbReference type="InterPro" id="IPR023187">
    <property type="entry name" value="Tscrpt_reg_MarR-type_CS"/>
</dbReference>
<evidence type="ECO:0000313" key="5">
    <source>
        <dbReference type="EMBL" id="GAA4223332.1"/>
    </source>
</evidence>
<dbReference type="Proteomes" id="UP001501710">
    <property type="component" value="Unassembled WGS sequence"/>
</dbReference>
<dbReference type="PROSITE" id="PS01117">
    <property type="entry name" value="HTH_MARR_1"/>
    <property type="match status" value="1"/>
</dbReference>
<evidence type="ECO:0000313" key="6">
    <source>
        <dbReference type="Proteomes" id="UP001501710"/>
    </source>
</evidence>
<evidence type="ECO:0000256" key="2">
    <source>
        <dbReference type="ARBA" id="ARBA00023125"/>
    </source>
</evidence>
<evidence type="ECO:0000259" key="4">
    <source>
        <dbReference type="PROSITE" id="PS50995"/>
    </source>
</evidence>
<dbReference type="Gene3D" id="1.10.10.10">
    <property type="entry name" value="Winged helix-like DNA-binding domain superfamily/Winged helix DNA-binding domain"/>
    <property type="match status" value="1"/>
</dbReference>
<dbReference type="InterPro" id="IPR039422">
    <property type="entry name" value="MarR/SlyA-like"/>
</dbReference>
<dbReference type="InterPro" id="IPR036390">
    <property type="entry name" value="WH_DNA-bd_sf"/>
</dbReference>
<keyword evidence="6" id="KW-1185">Reference proteome</keyword>
<dbReference type="PANTHER" id="PTHR33164">
    <property type="entry name" value="TRANSCRIPTIONAL REGULATOR, MARR FAMILY"/>
    <property type="match status" value="1"/>
</dbReference>
<dbReference type="Pfam" id="PF12802">
    <property type="entry name" value="MarR_2"/>
    <property type="match status" value="1"/>
</dbReference>
<sequence length="142" mass="16096">MHQMRVHGTMRPMNAEVGLVDRWRELATCYNTVACALDRALQDAHGLSMSEYETLDRLVDVDCEKRRMQDIAAAMYLSQSALSRTVARLEKQGYVQRGLCEADRRGVFVEITESGRRCHAEARETHLKILAEHLTPVPEPVG</sequence>
<name>A0ABP8BR57_9ACTN</name>
<dbReference type="PANTHER" id="PTHR33164:SF99">
    <property type="entry name" value="MARR FAMILY REGULATORY PROTEIN"/>
    <property type="match status" value="1"/>
</dbReference>
<keyword evidence="1" id="KW-0805">Transcription regulation</keyword>
<gene>
    <name evidence="5" type="ORF">GCM10022254_00280</name>
</gene>
<dbReference type="SUPFAM" id="SSF46785">
    <property type="entry name" value="Winged helix' DNA-binding domain"/>
    <property type="match status" value="1"/>
</dbReference>
<accession>A0ABP8BR57</accession>